<evidence type="ECO:0000256" key="5">
    <source>
        <dbReference type="ARBA" id="ARBA00022530"/>
    </source>
</evidence>
<evidence type="ECO:0000256" key="10">
    <source>
        <dbReference type="RuleBase" id="RU003500"/>
    </source>
</evidence>
<comment type="subcellular location">
    <subcellularLocation>
        <location evidence="1 10">Secreted</location>
        <location evidence="1 10">Extracellular space</location>
        <location evidence="1 10">Extracellular matrix</location>
    </subcellularLocation>
</comment>
<dbReference type="Gene3D" id="3.30.2460.20">
    <property type="match status" value="1"/>
</dbReference>
<evidence type="ECO:0000256" key="2">
    <source>
        <dbReference type="ARBA" id="ARBA00005683"/>
    </source>
</evidence>
<proteinExistence type="inferred from homology"/>
<keyword evidence="12" id="KW-0472">Membrane</keyword>
<dbReference type="FunFam" id="3.30.2460.20:FF:000001">
    <property type="entry name" value="Wnt homolog"/>
    <property type="match status" value="1"/>
</dbReference>
<evidence type="ECO:0000256" key="8">
    <source>
        <dbReference type="ARBA" id="ARBA00023180"/>
    </source>
</evidence>
<keyword evidence="8" id="KW-0325">Glycoprotein</keyword>
<dbReference type="InterPro" id="IPR043158">
    <property type="entry name" value="Wnt_C"/>
</dbReference>
<dbReference type="WBParaSite" id="TREG1_41690.1">
    <property type="protein sequence ID" value="TREG1_41690.1"/>
    <property type="gene ID" value="TREG1_41690"/>
</dbReference>
<dbReference type="GO" id="GO:0045165">
    <property type="term" value="P:cell fate commitment"/>
    <property type="evidence" value="ECO:0007669"/>
    <property type="project" value="TreeGrafter"/>
</dbReference>
<dbReference type="GO" id="GO:0030182">
    <property type="term" value="P:neuron differentiation"/>
    <property type="evidence" value="ECO:0007669"/>
    <property type="project" value="TreeGrafter"/>
</dbReference>
<keyword evidence="6 10" id="KW-0879">Wnt signaling pathway</keyword>
<dbReference type="InterPro" id="IPR005817">
    <property type="entry name" value="Wnt"/>
</dbReference>
<organism evidence="13 14">
    <name type="scientific">Trichobilharzia regenti</name>
    <name type="common">Nasal bird schistosome</name>
    <dbReference type="NCBI Taxonomy" id="157069"/>
    <lineage>
        <taxon>Eukaryota</taxon>
        <taxon>Metazoa</taxon>
        <taxon>Spiralia</taxon>
        <taxon>Lophotrochozoa</taxon>
        <taxon>Platyhelminthes</taxon>
        <taxon>Trematoda</taxon>
        <taxon>Digenea</taxon>
        <taxon>Strigeidida</taxon>
        <taxon>Schistosomatoidea</taxon>
        <taxon>Schistosomatidae</taxon>
        <taxon>Trichobilharzia</taxon>
    </lineage>
</organism>
<reference evidence="13" key="1">
    <citation type="submission" date="2022-06" db="EMBL/GenBank/DDBJ databases">
        <authorList>
            <person name="Berger JAMES D."/>
            <person name="Berger JAMES D."/>
        </authorList>
    </citation>
    <scope>NUCLEOTIDE SEQUENCE [LARGE SCALE GENOMIC DNA]</scope>
</reference>
<dbReference type="PANTHER" id="PTHR12027">
    <property type="entry name" value="WNT RELATED"/>
    <property type="match status" value="1"/>
</dbReference>
<evidence type="ECO:0000313" key="14">
    <source>
        <dbReference type="WBParaSite" id="TREG1_41690.1"/>
    </source>
</evidence>
<feature type="transmembrane region" description="Helical" evidence="12">
    <location>
        <begin position="21"/>
        <end position="40"/>
    </location>
</feature>
<accession>A0AA85JWT8</accession>
<feature type="region of interest" description="Disordered" evidence="11">
    <location>
        <begin position="254"/>
        <end position="280"/>
    </location>
</feature>
<keyword evidence="9" id="KW-0449">Lipoprotein</keyword>
<dbReference type="GO" id="GO:0005615">
    <property type="term" value="C:extracellular space"/>
    <property type="evidence" value="ECO:0007669"/>
    <property type="project" value="TreeGrafter"/>
</dbReference>
<dbReference type="CDD" id="cd13113">
    <property type="entry name" value="Wnt"/>
    <property type="match status" value="1"/>
</dbReference>
<reference evidence="14" key="2">
    <citation type="submission" date="2023-11" db="UniProtKB">
        <authorList>
            <consortium name="WormBaseParasite"/>
        </authorList>
    </citation>
    <scope>IDENTIFICATION</scope>
</reference>
<dbReference type="GO" id="GO:0005109">
    <property type="term" value="F:frizzled binding"/>
    <property type="evidence" value="ECO:0007669"/>
    <property type="project" value="TreeGrafter"/>
</dbReference>
<evidence type="ECO:0000256" key="6">
    <source>
        <dbReference type="ARBA" id="ARBA00022687"/>
    </source>
</evidence>
<sequence>MNVFFKSVSMTLNQRKYTTKCQNLSLIYGLLIISLFSTIISCQKISWGVVHSIAQLKDLLITDAPDEIVPPDTILQSQETNEARRSQQSRQQQQQQPQQQDPNLVNRLTKNNHIPEVYRHPLNSDLRFVEGSNSNYPYTSNNYAHTDLNTNRIQNYNHDRLNKSQLEQTNLDNQNNNNNMITSETFVGPDGKLQMSICDHPNGFLRRQKKLCRQYLHLMESVIRGYFMGLKECEYQFSAHRWNCQGHNLTIQVSNNNEKKQKRLRYRESESKNDMDNSQRKSVRIQTYLDKLLSKGTRESAYVLAVTSAGVSHAVTKACSSGLHDNCGCDRTIYDHPREPNFEWSGCSDNIHFGAAFSRQFLDVRERNRLKRNPKLGLTNLHNNHVGRQMVINKMEVQCKCHGVSGSCEMRTCWRSLPKFRNLGAHLQERFHEAIQVTYLNNRLVSMKALEQLSKESNGNTLLLSPSMMLSSASSSSSSSSGSGTANGMNRNALETLINSASSSLPSPTENDLIYTSESPTFCHHDPRYGSIGTYGRQCDENSQGLNSCHYLCCGRGFKRQTFVQQERCDCKFQWCCKVVCKTCRKTVVISTCN</sequence>
<keyword evidence="12" id="KW-0812">Transmembrane</keyword>
<protein>
    <recommendedName>
        <fullName evidence="10">Protein Wnt</fullName>
    </recommendedName>
</protein>
<evidence type="ECO:0000256" key="12">
    <source>
        <dbReference type="SAM" id="Phobius"/>
    </source>
</evidence>
<evidence type="ECO:0000256" key="1">
    <source>
        <dbReference type="ARBA" id="ARBA00004498"/>
    </source>
</evidence>
<keyword evidence="13" id="KW-1185">Reference proteome</keyword>
<feature type="region of interest" description="Disordered" evidence="11">
    <location>
        <begin position="78"/>
        <end position="106"/>
    </location>
</feature>
<feature type="compositionally biased region" description="Low complexity" evidence="11">
    <location>
        <begin position="86"/>
        <end position="100"/>
    </location>
</feature>
<dbReference type="PANTHER" id="PTHR12027:SF101">
    <property type="entry name" value="PROTEIN WNT-4"/>
    <property type="match status" value="1"/>
</dbReference>
<keyword evidence="3 10" id="KW-0217">Developmental protein</keyword>
<evidence type="ECO:0000256" key="7">
    <source>
        <dbReference type="ARBA" id="ARBA00023157"/>
    </source>
</evidence>
<evidence type="ECO:0000256" key="4">
    <source>
        <dbReference type="ARBA" id="ARBA00022525"/>
    </source>
</evidence>
<evidence type="ECO:0000256" key="11">
    <source>
        <dbReference type="SAM" id="MobiDB-lite"/>
    </source>
</evidence>
<keyword evidence="4" id="KW-0964">Secreted</keyword>
<dbReference type="SMART" id="SM00097">
    <property type="entry name" value="WNT1"/>
    <property type="match status" value="1"/>
</dbReference>
<keyword evidence="5" id="KW-0272">Extracellular matrix</keyword>
<dbReference type="AlphaFoldDB" id="A0AA85JWT8"/>
<evidence type="ECO:0000313" key="13">
    <source>
        <dbReference type="Proteomes" id="UP000050795"/>
    </source>
</evidence>
<dbReference type="PRINTS" id="PR01349">
    <property type="entry name" value="WNTPROTEIN"/>
</dbReference>
<dbReference type="GO" id="GO:0005125">
    <property type="term" value="F:cytokine activity"/>
    <property type="evidence" value="ECO:0007669"/>
    <property type="project" value="TreeGrafter"/>
</dbReference>
<evidence type="ECO:0000256" key="9">
    <source>
        <dbReference type="ARBA" id="ARBA00023288"/>
    </source>
</evidence>
<dbReference type="Proteomes" id="UP000050795">
    <property type="component" value="Unassembled WGS sequence"/>
</dbReference>
<keyword evidence="12" id="KW-1133">Transmembrane helix</keyword>
<evidence type="ECO:0000256" key="3">
    <source>
        <dbReference type="ARBA" id="ARBA00022473"/>
    </source>
</evidence>
<keyword evidence="7" id="KW-1015">Disulfide bond</keyword>
<feature type="compositionally biased region" description="Basic and acidic residues" evidence="11">
    <location>
        <begin position="266"/>
        <end position="279"/>
    </location>
</feature>
<dbReference type="InterPro" id="IPR018161">
    <property type="entry name" value="Wnt_CS"/>
</dbReference>
<dbReference type="Pfam" id="PF00110">
    <property type="entry name" value="wnt"/>
    <property type="match status" value="2"/>
</dbReference>
<dbReference type="GO" id="GO:0060070">
    <property type="term" value="P:canonical Wnt signaling pathway"/>
    <property type="evidence" value="ECO:0007669"/>
    <property type="project" value="TreeGrafter"/>
</dbReference>
<name>A0AA85JWT8_TRIRE</name>
<comment type="function">
    <text evidence="10">Ligand for members of the frizzled family of seven transmembrane receptors.</text>
</comment>
<comment type="similarity">
    <text evidence="2 10">Belongs to the Wnt family.</text>
</comment>
<dbReference type="PROSITE" id="PS00246">
    <property type="entry name" value="WNT1"/>
    <property type="match status" value="1"/>
</dbReference>